<dbReference type="OrthoDB" id="1425068at2"/>
<accession>A0A2S8A847</accession>
<dbReference type="Proteomes" id="UP000238042">
    <property type="component" value="Unassembled WGS sequence"/>
</dbReference>
<evidence type="ECO:0000313" key="1">
    <source>
        <dbReference type="EMBL" id="PQL90744.1"/>
    </source>
</evidence>
<organism evidence="1 2">
    <name type="scientific">Apibacter adventoris</name>
    <dbReference type="NCBI Taxonomy" id="1679466"/>
    <lineage>
        <taxon>Bacteria</taxon>
        <taxon>Pseudomonadati</taxon>
        <taxon>Bacteroidota</taxon>
        <taxon>Flavobacteriia</taxon>
        <taxon>Flavobacteriales</taxon>
        <taxon>Weeksellaceae</taxon>
        <taxon>Apibacter</taxon>
    </lineage>
</organism>
<dbReference type="RefSeq" id="WP_105247389.1">
    <property type="nucleotide sequence ID" value="NZ_PSZM01000045.1"/>
</dbReference>
<proteinExistence type="predicted"/>
<gene>
    <name evidence="1" type="ORF">C4S77_09815</name>
</gene>
<protein>
    <submittedName>
        <fullName evidence="1">Uncharacterized protein</fullName>
    </submittedName>
</protein>
<keyword evidence="2" id="KW-1185">Reference proteome</keyword>
<sequence length="245" mass="29137">MTNFEFSLIDELDCIEKQEDKLKRSSWDDEKDNIPDYHKIELYDYNKTHEENFKSGSDKKYILIAVEGNKHFTVTNSEFIFPTPQSKCLVDISKVEEFSNLEFIPMDYDTIFGTRFTTFIKYNSNFFLCDERIIFEALLIKLKSFDYKPFYWSKEMIFKEAGIKKDRATKIIERFKELGILSTEIKKSIINSRPQQITYYTLHPEKILELLPKIFEGRDNLKSIENELNTYLKPILKKSAYNTLL</sequence>
<dbReference type="AlphaFoldDB" id="A0A2S8A847"/>
<reference evidence="1 2" key="1">
    <citation type="submission" date="2018-02" db="EMBL/GenBank/DDBJ databases">
        <title>Genome sequences of Apibacter spp., gut symbionts of Asian honey bees.</title>
        <authorList>
            <person name="Kwong W.K."/>
            <person name="Steele M.I."/>
            <person name="Moran N.A."/>
        </authorList>
    </citation>
    <scope>NUCLEOTIDE SEQUENCE [LARGE SCALE GENOMIC DNA]</scope>
    <source>
        <strain evidence="2">wkB301</strain>
    </source>
</reference>
<evidence type="ECO:0000313" key="2">
    <source>
        <dbReference type="Proteomes" id="UP000238042"/>
    </source>
</evidence>
<name>A0A2S8A847_9FLAO</name>
<comment type="caution">
    <text evidence="1">The sequence shown here is derived from an EMBL/GenBank/DDBJ whole genome shotgun (WGS) entry which is preliminary data.</text>
</comment>
<dbReference type="EMBL" id="PSZM01000045">
    <property type="protein sequence ID" value="PQL90744.1"/>
    <property type="molecule type" value="Genomic_DNA"/>
</dbReference>